<feature type="transmembrane region" description="Helical" evidence="4">
    <location>
        <begin position="135"/>
        <end position="154"/>
    </location>
</feature>
<dbReference type="Pfam" id="PF07690">
    <property type="entry name" value="MFS_1"/>
    <property type="match status" value="1"/>
</dbReference>
<evidence type="ECO:0000256" key="4">
    <source>
        <dbReference type="SAM" id="Phobius"/>
    </source>
</evidence>
<dbReference type="PROSITE" id="PS50850">
    <property type="entry name" value="MFS"/>
    <property type="match status" value="1"/>
</dbReference>
<dbReference type="SUPFAM" id="SSF103473">
    <property type="entry name" value="MFS general substrate transporter"/>
    <property type="match status" value="1"/>
</dbReference>
<comment type="caution">
    <text evidence="6">The sequence shown here is derived from an EMBL/GenBank/DDBJ whole genome shotgun (WGS) entry which is preliminary data.</text>
</comment>
<dbReference type="RefSeq" id="WP_374835788.1">
    <property type="nucleotide sequence ID" value="NZ_JBHEEW010000002.1"/>
</dbReference>
<feature type="domain" description="Major facilitator superfamily (MFS) profile" evidence="5">
    <location>
        <begin position="13"/>
        <end position="389"/>
    </location>
</feature>
<proteinExistence type="predicted"/>
<evidence type="ECO:0000259" key="5">
    <source>
        <dbReference type="PROSITE" id="PS50850"/>
    </source>
</evidence>
<organism evidence="6 7">
    <name type="scientific">Mycoplana ramosa</name>
    <name type="common">Mycoplana bullata</name>
    <dbReference type="NCBI Taxonomy" id="40837"/>
    <lineage>
        <taxon>Bacteria</taxon>
        <taxon>Pseudomonadati</taxon>
        <taxon>Pseudomonadota</taxon>
        <taxon>Alphaproteobacteria</taxon>
        <taxon>Hyphomicrobiales</taxon>
        <taxon>Rhizobiaceae</taxon>
        <taxon>Mycoplana</taxon>
    </lineage>
</organism>
<dbReference type="Proteomes" id="UP001597173">
    <property type="component" value="Unassembled WGS sequence"/>
</dbReference>
<dbReference type="PANTHER" id="PTHR23523">
    <property type="match status" value="1"/>
</dbReference>
<feature type="transmembrane region" description="Helical" evidence="4">
    <location>
        <begin position="211"/>
        <end position="236"/>
    </location>
</feature>
<gene>
    <name evidence="6" type="ORF">ACFQ33_14860</name>
</gene>
<evidence type="ECO:0000256" key="1">
    <source>
        <dbReference type="ARBA" id="ARBA00022692"/>
    </source>
</evidence>
<dbReference type="EMBL" id="JBHTNF010000009">
    <property type="protein sequence ID" value="MFD1329167.1"/>
    <property type="molecule type" value="Genomic_DNA"/>
</dbReference>
<dbReference type="Gene3D" id="1.20.1250.20">
    <property type="entry name" value="MFS general substrate transporter like domains"/>
    <property type="match status" value="1"/>
</dbReference>
<evidence type="ECO:0000313" key="6">
    <source>
        <dbReference type="EMBL" id="MFD1329167.1"/>
    </source>
</evidence>
<keyword evidence="3 4" id="KW-0472">Membrane</keyword>
<feature type="transmembrane region" description="Helical" evidence="4">
    <location>
        <begin position="366"/>
        <end position="385"/>
    </location>
</feature>
<feature type="transmembrane region" description="Helical" evidence="4">
    <location>
        <begin position="104"/>
        <end position="123"/>
    </location>
</feature>
<feature type="transmembrane region" description="Helical" evidence="4">
    <location>
        <begin position="277"/>
        <end position="295"/>
    </location>
</feature>
<accession>A0ABW3YZ31</accession>
<feature type="transmembrane region" description="Helical" evidence="4">
    <location>
        <begin position="48"/>
        <end position="69"/>
    </location>
</feature>
<dbReference type="PANTHER" id="PTHR23523:SF1">
    <property type="entry name" value="CYANATE TRANSPORT PROTEIN CYNX"/>
    <property type="match status" value="1"/>
</dbReference>
<dbReference type="InterPro" id="IPR036259">
    <property type="entry name" value="MFS_trans_sf"/>
</dbReference>
<protein>
    <submittedName>
        <fullName evidence="6">Cyanate transporter</fullName>
    </submittedName>
</protein>
<keyword evidence="2 4" id="KW-1133">Transmembrane helix</keyword>
<feature type="transmembrane region" description="Helical" evidence="4">
    <location>
        <begin position="301"/>
        <end position="323"/>
    </location>
</feature>
<feature type="transmembrane region" description="Helical" evidence="4">
    <location>
        <begin position="166"/>
        <end position="190"/>
    </location>
</feature>
<name>A0ABW3YZ31_MYCRA</name>
<dbReference type="InterPro" id="IPR020846">
    <property type="entry name" value="MFS_dom"/>
</dbReference>
<feature type="transmembrane region" description="Helical" evidence="4">
    <location>
        <begin position="81"/>
        <end position="98"/>
    </location>
</feature>
<evidence type="ECO:0000256" key="2">
    <source>
        <dbReference type="ARBA" id="ARBA00022989"/>
    </source>
</evidence>
<keyword evidence="1 4" id="KW-0812">Transmembrane</keyword>
<feature type="transmembrane region" description="Helical" evidence="4">
    <location>
        <begin position="335"/>
        <end position="360"/>
    </location>
</feature>
<feature type="transmembrane region" description="Helical" evidence="4">
    <location>
        <begin position="248"/>
        <end position="268"/>
    </location>
</feature>
<dbReference type="InterPro" id="IPR011701">
    <property type="entry name" value="MFS"/>
</dbReference>
<dbReference type="InterPro" id="IPR052524">
    <property type="entry name" value="MFS_Cyanate_Porter"/>
</dbReference>
<keyword evidence="7" id="KW-1185">Reference proteome</keyword>
<evidence type="ECO:0000313" key="7">
    <source>
        <dbReference type="Proteomes" id="UP001597173"/>
    </source>
</evidence>
<evidence type="ECO:0000256" key="3">
    <source>
        <dbReference type="ARBA" id="ARBA00023136"/>
    </source>
</evidence>
<dbReference type="NCBIfam" id="NF007256">
    <property type="entry name" value="PRK09705.1"/>
    <property type="match status" value="1"/>
</dbReference>
<reference evidence="7" key="1">
    <citation type="journal article" date="2019" name="Int. J. Syst. Evol. Microbiol.">
        <title>The Global Catalogue of Microorganisms (GCM) 10K type strain sequencing project: providing services to taxonomists for standard genome sequencing and annotation.</title>
        <authorList>
            <consortium name="The Broad Institute Genomics Platform"/>
            <consortium name="The Broad Institute Genome Sequencing Center for Infectious Disease"/>
            <person name="Wu L."/>
            <person name="Ma J."/>
        </authorList>
    </citation>
    <scope>NUCLEOTIDE SEQUENCE [LARGE SCALE GENOMIC DNA]</scope>
    <source>
        <strain evidence="7">CCUG 55609</strain>
    </source>
</reference>
<sequence>MSQNTQPKSGRRWMLVALVVLVALNLRPFLTAPGPVLMEIVADTGMGYASLALLTLLPMMLMGIGAFVSPVLQAMIGTRRGILWALLLLAAGCGLRLGATDASLLMITAALCGAGVAFIQAVFPGIIKAEFPNDIPLVTGLYSAMLMGGGGLGARLTPLLVNQGAGWRAALALLAAPALVAFAAAFFILSDTRSRRPARSLTGRLLGRPRTWTLILAFGLVNAGYSSIVAWLAPYYQALGWSSSDGGSLVALMAVCQAVAALGLPILARRNIDRRSFLFLTLLMQATGFAGLAFLPQVAPIVWVGLCGAGLGSSFALAIVTALDHLPRPEEAGVLVALMQGGGFLIASLGPFATAFLHGISGSFAAGWMMHLICIAGVLFLYLRFDPAHYPRAMQMSFEPPSPERQGI</sequence>